<feature type="binding site" evidence="8">
    <location>
        <position position="356"/>
    </location>
    <ligand>
        <name>Mn(2+)</name>
        <dbReference type="ChEBI" id="CHEBI:29035"/>
        <label>2</label>
    </ligand>
</feature>
<dbReference type="NCBIfam" id="NF002073">
    <property type="entry name" value="PRK00913.1-2"/>
    <property type="match status" value="1"/>
</dbReference>
<dbReference type="AlphaFoldDB" id="A0A8D5FFK9"/>
<feature type="binding site" evidence="8">
    <location>
        <position position="277"/>
    </location>
    <ligand>
        <name>Mn(2+)</name>
        <dbReference type="ChEBI" id="CHEBI:29035"/>
        <label>2</label>
    </ligand>
</feature>
<evidence type="ECO:0000256" key="5">
    <source>
        <dbReference type="ARBA" id="ARBA00022670"/>
    </source>
</evidence>
<dbReference type="KEGG" id="dbk:DGMP_14400"/>
<feature type="active site" evidence="8">
    <location>
        <position position="358"/>
    </location>
</feature>
<feature type="binding site" evidence="8">
    <location>
        <position position="277"/>
    </location>
    <ligand>
        <name>Mn(2+)</name>
        <dbReference type="ChEBI" id="CHEBI:29035"/>
        <label>1</label>
    </ligand>
</feature>
<dbReference type="InterPro" id="IPR011356">
    <property type="entry name" value="Leucine_aapep/pepB"/>
</dbReference>
<dbReference type="InterPro" id="IPR000819">
    <property type="entry name" value="Peptidase_M17_C"/>
</dbReference>
<protein>
    <recommendedName>
        <fullName evidence="8">Probable cytosol aminopeptidase</fullName>
        <ecNumber evidence="8">3.4.11.1</ecNumber>
    </recommendedName>
    <alternativeName>
        <fullName evidence="8">Leucine aminopeptidase</fullName>
        <shortName evidence="8">LAP</shortName>
        <ecNumber evidence="8">3.4.11.10</ecNumber>
    </alternativeName>
    <alternativeName>
        <fullName evidence="8">Leucyl aminopeptidase</fullName>
    </alternativeName>
</protein>
<dbReference type="RefSeq" id="WP_228856848.1">
    <property type="nucleotide sequence ID" value="NZ_AP024086.1"/>
</dbReference>
<dbReference type="HAMAP" id="MF_00181">
    <property type="entry name" value="Cytosol_peptidase_M17"/>
    <property type="match status" value="1"/>
</dbReference>
<evidence type="ECO:0000259" key="9">
    <source>
        <dbReference type="PROSITE" id="PS00631"/>
    </source>
</evidence>
<evidence type="ECO:0000313" key="10">
    <source>
        <dbReference type="EMBL" id="BCL60747.1"/>
    </source>
</evidence>
<comment type="catalytic activity">
    <reaction evidence="1 8">
        <text>Release of an N-terminal amino acid, Xaa-|-Yaa-, in which Xaa is preferably Leu, but may be other amino acids including Pro although not Arg or Lys, and Yaa may be Pro. Amino acid amides and methyl esters are also readily hydrolyzed, but rates on arylamides are exceedingly low.</text>
        <dbReference type="EC" id="3.4.11.1"/>
    </reaction>
</comment>
<evidence type="ECO:0000256" key="6">
    <source>
        <dbReference type="ARBA" id="ARBA00022801"/>
    </source>
</evidence>
<name>A0A8D5FFK9_9BACT</name>
<feature type="binding site" evidence="8">
    <location>
        <position position="354"/>
    </location>
    <ligand>
        <name>Mn(2+)</name>
        <dbReference type="ChEBI" id="CHEBI:29035"/>
        <label>1</label>
    </ligand>
</feature>
<dbReference type="CDD" id="cd00433">
    <property type="entry name" value="Peptidase_M17"/>
    <property type="match status" value="1"/>
</dbReference>
<evidence type="ECO:0000313" key="11">
    <source>
        <dbReference type="Proteomes" id="UP000826725"/>
    </source>
</evidence>
<dbReference type="NCBIfam" id="NF002074">
    <property type="entry name" value="PRK00913.1-4"/>
    <property type="match status" value="1"/>
</dbReference>
<gene>
    <name evidence="8 10" type="primary">pepA</name>
    <name evidence="10" type="ORF">DGMP_14400</name>
</gene>
<comment type="cofactor">
    <cofactor evidence="8">
        <name>Mn(2+)</name>
        <dbReference type="ChEBI" id="CHEBI:29035"/>
    </cofactor>
    <text evidence="8">Binds 2 manganese ions per subunit.</text>
</comment>
<dbReference type="EC" id="3.4.11.10" evidence="8"/>
<feature type="binding site" evidence="8">
    <location>
        <position position="295"/>
    </location>
    <ligand>
        <name>Mn(2+)</name>
        <dbReference type="ChEBI" id="CHEBI:29035"/>
        <label>2</label>
    </ligand>
</feature>
<comment type="similarity">
    <text evidence="3 8">Belongs to the peptidase M17 family.</text>
</comment>
<keyword evidence="4 8" id="KW-0031">Aminopeptidase</keyword>
<evidence type="ECO:0000256" key="1">
    <source>
        <dbReference type="ARBA" id="ARBA00000135"/>
    </source>
</evidence>
<keyword evidence="8" id="KW-0963">Cytoplasm</keyword>
<dbReference type="PANTHER" id="PTHR11963">
    <property type="entry name" value="LEUCINE AMINOPEPTIDASE-RELATED"/>
    <property type="match status" value="1"/>
</dbReference>
<dbReference type="GO" id="GO:0030145">
    <property type="term" value="F:manganese ion binding"/>
    <property type="evidence" value="ECO:0007669"/>
    <property type="project" value="UniProtKB-UniRule"/>
</dbReference>
<dbReference type="PANTHER" id="PTHR11963:SF23">
    <property type="entry name" value="CYTOSOL AMINOPEPTIDASE"/>
    <property type="match status" value="1"/>
</dbReference>
<evidence type="ECO:0000256" key="7">
    <source>
        <dbReference type="ARBA" id="ARBA00023211"/>
    </source>
</evidence>
<accession>A0A8D5FFK9</accession>
<comment type="catalytic activity">
    <reaction evidence="2 8">
        <text>Release of an N-terminal amino acid, preferentially leucine, but not glutamic or aspartic acids.</text>
        <dbReference type="EC" id="3.4.11.10"/>
    </reaction>
</comment>
<keyword evidence="5 8" id="KW-0645">Protease</keyword>
<dbReference type="InterPro" id="IPR008283">
    <property type="entry name" value="Peptidase_M17_N"/>
</dbReference>
<comment type="function">
    <text evidence="8">Presumably involved in the processing and regular turnover of intracellular proteins. Catalyzes the removal of unsubstituted N-terminal amino acids from various peptides.</text>
</comment>
<proteinExistence type="inferred from homology"/>
<evidence type="ECO:0000256" key="2">
    <source>
        <dbReference type="ARBA" id="ARBA00000967"/>
    </source>
</evidence>
<organism evidence="10 11">
    <name type="scientific">Desulfomarina profundi</name>
    <dbReference type="NCBI Taxonomy" id="2772557"/>
    <lineage>
        <taxon>Bacteria</taxon>
        <taxon>Pseudomonadati</taxon>
        <taxon>Thermodesulfobacteriota</taxon>
        <taxon>Desulfobulbia</taxon>
        <taxon>Desulfobulbales</taxon>
        <taxon>Desulfobulbaceae</taxon>
        <taxon>Desulfomarina</taxon>
    </lineage>
</organism>
<dbReference type="GO" id="GO:0006508">
    <property type="term" value="P:proteolysis"/>
    <property type="evidence" value="ECO:0007669"/>
    <property type="project" value="UniProtKB-KW"/>
</dbReference>
<dbReference type="Pfam" id="PF00883">
    <property type="entry name" value="Peptidase_M17"/>
    <property type="match status" value="1"/>
</dbReference>
<feature type="active site" evidence="8">
    <location>
        <position position="284"/>
    </location>
</feature>
<dbReference type="EMBL" id="AP024086">
    <property type="protein sequence ID" value="BCL60747.1"/>
    <property type="molecule type" value="Genomic_DNA"/>
</dbReference>
<dbReference type="GO" id="GO:0005737">
    <property type="term" value="C:cytoplasm"/>
    <property type="evidence" value="ECO:0007669"/>
    <property type="project" value="UniProtKB-SubCell"/>
</dbReference>
<dbReference type="Proteomes" id="UP000826725">
    <property type="component" value="Chromosome"/>
</dbReference>
<evidence type="ECO:0000256" key="4">
    <source>
        <dbReference type="ARBA" id="ARBA00022438"/>
    </source>
</evidence>
<dbReference type="GO" id="GO:0070006">
    <property type="term" value="F:metalloaminopeptidase activity"/>
    <property type="evidence" value="ECO:0007669"/>
    <property type="project" value="InterPro"/>
</dbReference>
<keyword evidence="6 8" id="KW-0378">Hydrolase</keyword>
<dbReference type="InterPro" id="IPR023042">
    <property type="entry name" value="Peptidase_M17_leu_NH2_pept"/>
</dbReference>
<dbReference type="NCBIfam" id="NF002083">
    <property type="entry name" value="PRK00913.3-5"/>
    <property type="match status" value="1"/>
</dbReference>
<feature type="binding site" evidence="8">
    <location>
        <position position="356"/>
    </location>
    <ligand>
        <name>Mn(2+)</name>
        <dbReference type="ChEBI" id="CHEBI:29035"/>
        <label>1</label>
    </ligand>
</feature>
<keyword evidence="7 8" id="KW-0464">Manganese</keyword>
<evidence type="ECO:0000256" key="8">
    <source>
        <dbReference type="HAMAP-Rule" id="MF_00181"/>
    </source>
</evidence>
<dbReference type="Pfam" id="PF02789">
    <property type="entry name" value="Peptidase_M17_N"/>
    <property type="match status" value="1"/>
</dbReference>
<dbReference type="PROSITE" id="PS00631">
    <property type="entry name" value="CYTOSOL_AP"/>
    <property type="match status" value="1"/>
</dbReference>
<comment type="subcellular location">
    <subcellularLocation>
        <location evidence="8">Cytoplasm</location>
    </subcellularLocation>
</comment>
<keyword evidence="8" id="KW-0479">Metal-binding</keyword>
<feature type="domain" description="Cytosol aminopeptidase" evidence="9">
    <location>
        <begin position="352"/>
        <end position="359"/>
    </location>
</feature>
<keyword evidence="11" id="KW-1185">Reference proteome</keyword>
<reference evidence="10" key="1">
    <citation type="submission" date="2020-09" db="EMBL/GenBank/DDBJ databases">
        <title>Desulfogranum mesoprofundum gen. nov., sp. nov., a novel mesophilic, sulfate-reducing chemolithoautotroph isolated from a deep-sea hydrothermal vent chimney in the Suiyo Seamount.</title>
        <authorList>
            <person name="Hashimoto Y."/>
            <person name="Nakagawa S."/>
        </authorList>
    </citation>
    <scope>NUCLEOTIDE SEQUENCE</scope>
    <source>
        <strain evidence="10">KT2</strain>
    </source>
</reference>
<feature type="binding site" evidence="8">
    <location>
        <position position="272"/>
    </location>
    <ligand>
        <name>Mn(2+)</name>
        <dbReference type="ChEBI" id="CHEBI:29035"/>
        <label>2</label>
    </ligand>
</feature>
<evidence type="ECO:0000256" key="3">
    <source>
        <dbReference type="ARBA" id="ARBA00009528"/>
    </source>
</evidence>
<dbReference type="EC" id="3.4.11.1" evidence="8"/>
<sequence>MKDTQCTVFKNSAEKYSGDLLVALITIDKDEQLNGPKEVQYILGELNQLDEFKGKNGTSIQLYPPWETPGKRLPAQRMLLVGLGEIDKKDSPDTIRELLRTAAGTAALQCEKNRAENVCIILGKFGKLHLPDAAEALTEGILLGGYSFTKYKTDTKEQYSGLKKVIFSTSSSVAAVKKRVEMAVTSSKSAIVARNMANEPGNLWTSGEFGRYGRKIAKKYKLKCRVYGKADIKKMKMGGLLAVNQGSQDPPKLIVIEYLPEKKSDTILLVGKGLTFDSGGISLKPAAGMMDMKYDMCGGAAVLAVMETIAKEKPKTGVVAIVPATDNMSGAGALKPGDVITHYNGTTSEIENTDAEGRLILADALAFGIKKFKPDCVIDVATLTGAVIVALGHHHCGIFSNNDQLVERLLNAGMKCGEPFWRLPLGESYSKQIKSRIADIKNTGGRDGGSITAAAYLQNFVEDIPWAHLDIAGTAWDFTEKSYIPKGPSGFGVRTLIEMIRSWENGKLKCSD</sequence>